<dbReference type="PANTHER" id="PTHR12069:SF0">
    <property type="entry name" value="DNA-DIRECTED RNA POLYMERASE III SUBUNIT RPC5"/>
    <property type="match status" value="1"/>
</dbReference>
<evidence type="ECO:0000313" key="2">
    <source>
        <dbReference type="EMBL" id="KAJ9580202.1"/>
    </source>
</evidence>
<proteinExistence type="predicted"/>
<organism evidence="2 3">
    <name type="scientific">Diploptera punctata</name>
    <name type="common">Pacific beetle cockroach</name>
    <dbReference type="NCBI Taxonomy" id="6984"/>
    <lineage>
        <taxon>Eukaryota</taxon>
        <taxon>Metazoa</taxon>
        <taxon>Ecdysozoa</taxon>
        <taxon>Arthropoda</taxon>
        <taxon>Hexapoda</taxon>
        <taxon>Insecta</taxon>
        <taxon>Pterygota</taxon>
        <taxon>Neoptera</taxon>
        <taxon>Polyneoptera</taxon>
        <taxon>Dictyoptera</taxon>
        <taxon>Blattodea</taxon>
        <taxon>Blaberoidea</taxon>
        <taxon>Blaberidae</taxon>
        <taxon>Diplopterinae</taxon>
        <taxon>Diploptera</taxon>
    </lineage>
</organism>
<evidence type="ECO:0000256" key="1">
    <source>
        <dbReference type="SAM" id="MobiDB-lite"/>
    </source>
</evidence>
<dbReference type="EMBL" id="JASPKZ010008356">
    <property type="protein sequence ID" value="KAJ9580202.1"/>
    <property type="molecule type" value="Genomic_DNA"/>
</dbReference>
<comment type="caution">
    <text evidence="2">The sequence shown here is derived from an EMBL/GenBank/DDBJ whole genome shotgun (WGS) entry which is preliminary data.</text>
</comment>
<dbReference type="PANTHER" id="PTHR12069">
    <property type="entry name" value="DNA-DIRECTED RNA POLYMERASES III 80 KDA POLYPEPTIDE RNA POLYMERASE III SUBUNIT 5"/>
    <property type="match status" value="1"/>
</dbReference>
<feature type="compositionally biased region" description="Polar residues" evidence="1">
    <location>
        <begin position="443"/>
        <end position="452"/>
    </location>
</feature>
<feature type="non-terminal residue" evidence="2">
    <location>
        <position position="1"/>
    </location>
</feature>
<dbReference type="GO" id="GO:0005666">
    <property type="term" value="C:RNA polymerase III complex"/>
    <property type="evidence" value="ECO:0007669"/>
    <property type="project" value="TreeGrafter"/>
</dbReference>
<evidence type="ECO:0000313" key="3">
    <source>
        <dbReference type="Proteomes" id="UP001233999"/>
    </source>
</evidence>
<reference evidence="2" key="2">
    <citation type="submission" date="2023-05" db="EMBL/GenBank/DDBJ databases">
        <authorList>
            <person name="Fouks B."/>
        </authorList>
    </citation>
    <scope>NUCLEOTIDE SEQUENCE</scope>
    <source>
        <strain evidence="2">Stay&amp;Tobe</strain>
        <tissue evidence="2">Testes</tissue>
    </source>
</reference>
<reference evidence="2" key="1">
    <citation type="journal article" date="2023" name="IScience">
        <title>Live-bearing cockroach genome reveals convergent evolutionary mechanisms linked to viviparity in insects and beyond.</title>
        <authorList>
            <person name="Fouks B."/>
            <person name="Harrison M.C."/>
            <person name="Mikhailova A.A."/>
            <person name="Marchal E."/>
            <person name="English S."/>
            <person name="Carruthers M."/>
            <person name="Jennings E.C."/>
            <person name="Chiamaka E.L."/>
            <person name="Frigard R.A."/>
            <person name="Pippel M."/>
            <person name="Attardo G.M."/>
            <person name="Benoit J.B."/>
            <person name="Bornberg-Bauer E."/>
            <person name="Tobe S.S."/>
        </authorList>
    </citation>
    <scope>NUCLEOTIDE SEQUENCE</scope>
    <source>
        <strain evidence="2">Stay&amp;Tobe</strain>
    </source>
</reference>
<name>A0AAD7ZHJ6_DIPPU</name>
<feature type="compositionally biased region" description="Basic residues" evidence="1">
    <location>
        <begin position="458"/>
        <end position="468"/>
    </location>
</feature>
<feature type="region of interest" description="Disordered" evidence="1">
    <location>
        <begin position="431"/>
        <end position="513"/>
    </location>
</feature>
<evidence type="ECO:0008006" key="4">
    <source>
        <dbReference type="Google" id="ProtNLM"/>
    </source>
</evidence>
<feature type="region of interest" description="Disordered" evidence="1">
    <location>
        <begin position="155"/>
        <end position="176"/>
    </location>
</feature>
<dbReference type="AlphaFoldDB" id="A0AAD7ZHJ6"/>
<feature type="compositionally biased region" description="Polar residues" evidence="1">
    <location>
        <begin position="504"/>
        <end position="513"/>
    </location>
</feature>
<dbReference type="InterPro" id="IPR006886">
    <property type="entry name" value="RNA_pol_III_Rpc5"/>
</dbReference>
<accession>A0AAD7ZHJ6</accession>
<dbReference type="Proteomes" id="UP001233999">
    <property type="component" value="Unassembled WGS sequence"/>
</dbReference>
<protein>
    <recommendedName>
        <fullName evidence="4">DNA-directed RNA polymerase III subunit RPC5</fullName>
    </recommendedName>
</protein>
<dbReference type="Pfam" id="PF04801">
    <property type="entry name" value="RPC5"/>
    <property type="match status" value="1"/>
</dbReference>
<dbReference type="GO" id="GO:0042797">
    <property type="term" value="P:tRNA transcription by RNA polymerase III"/>
    <property type="evidence" value="ECO:0007669"/>
    <property type="project" value="TreeGrafter"/>
</dbReference>
<sequence>MQEDDDPVIQEIPVYLSKLLADKLFLYQYPVRPRDISSDNFEVMQSRIKPKHQEVRLELALDTKSPNFDTSKAELIALNADGSTNRSEEKKTEDKLFKNDVMDKQVLESTRALSDTNNCAVAVYHDKELHITPLQGIVHLRPSFGYLDMSDKRAKEEAKEQGEGDVSGEEDEEAKQVTVKFARQENDRVKRARERSFGYLSKKSAEEAWYYTQYHAISTEKAELERGKLYCVKTDDKVDELNLTTSDYMKYLITTDDTDDSKCDVVSLKSLKLLPLVEQVRTLLKEESVLEYELVTLLDQSSDMAGLLRIVQQVAVLVQGNWVIRSDILYPKDTASKINGVAAELMCRGRDHILYQFTQMQHVDRIKESAVIKLPREEIQEILEQVSMQKPKQGWQLKLPFDKDFISRYPEVVQRQQMWWEAKQKQLREAFAGSKTRRKSNRDSSVSDNEITSDARPSPKRTSRRKSSHRESLSSDNESGAEGAVGGMKEPKANCAKIPRRTKQTSCSSAAIY</sequence>
<gene>
    <name evidence="2" type="ORF">L9F63_004145</name>
</gene>
<keyword evidence="3" id="KW-1185">Reference proteome</keyword>